<name>A0A1G8AZX6_CHIFI</name>
<evidence type="ECO:0000313" key="1">
    <source>
        <dbReference type="EMBL" id="SDH26323.1"/>
    </source>
</evidence>
<dbReference type="RefSeq" id="WP_089837369.1">
    <property type="nucleotide sequence ID" value="NZ_FNBN01000010.1"/>
</dbReference>
<accession>A0A1G8AZX6</accession>
<evidence type="ECO:0000313" key="2">
    <source>
        <dbReference type="Proteomes" id="UP000199045"/>
    </source>
</evidence>
<protein>
    <submittedName>
        <fullName evidence="1">Uncharacterized protein</fullName>
    </submittedName>
</protein>
<dbReference type="AlphaFoldDB" id="A0A1G8AZX6"/>
<gene>
    <name evidence="1" type="ORF">SAMN04488121_11050</name>
</gene>
<reference evidence="1 2" key="1">
    <citation type="submission" date="2016-10" db="EMBL/GenBank/DDBJ databases">
        <authorList>
            <person name="de Groot N.N."/>
        </authorList>
    </citation>
    <scope>NUCLEOTIDE SEQUENCE [LARGE SCALE GENOMIC DNA]</scope>
    <source>
        <strain evidence="1 2">DSM 527</strain>
    </source>
</reference>
<dbReference type="Proteomes" id="UP000199045">
    <property type="component" value="Unassembled WGS sequence"/>
</dbReference>
<sequence length="245" mass="27969">MIQENNFKIIAYKDLKGMLPAGNNLEAVYEKSKDKVKFDETLFPVYEGDIETATLNLHNDIYWEVYYKYVNEREDLLLSQPVVLGNVHCEVLSFYQGLIAGEVAAKNMWTRYPDHKDSLAQITGSLKVEEVLFLEGKGLKKSTCLSVLGDAAIHTLINMHDAEVKGNKLSVQKEFSFPFIYATADRSKHAMKETDWSGHTLEELTTYFNKEVLDMEYGKAGSNPDMFFNVGTHLSKEYHNYLAKK</sequence>
<dbReference type="OrthoDB" id="647067at2"/>
<proteinExistence type="predicted"/>
<organism evidence="1 2">
    <name type="scientific">Chitinophaga filiformis</name>
    <name type="common">Myxococcus filiformis</name>
    <name type="synonym">Flexibacter filiformis</name>
    <dbReference type="NCBI Taxonomy" id="104663"/>
    <lineage>
        <taxon>Bacteria</taxon>
        <taxon>Pseudomonadati</taxon>
        <taxon>Bacteroidota</taxon>
        <taxon>Chitinophagia</taxon>
        <taxon>Chitinophagales</taxon>
        <taxon>Chitinophagaceae</taxon>
        <taxon>Chitinophaga</taxon>
    </lineage>
</organism>
<dbReference type="EMBL" id="FNBN01000010">
    <property type="protein sequence ID" value="SDH26323.1"/>
    <property type="molecule type" value="Genomic_DNA"/>
</dbReference>